<keyword evidence="11" id="KW-0347">Helicase</keyword>
<dbReference type="InterPro" id="IPR036388">
    <property type="entry name" value="WH-like_DNA-bd_sf"/>
</dbReference>
<feature type="binding site" evidence="9">
    <location>
        <position position="317"/>
    </location>
    <ligand>
        <name>DNA</name>
        <dbReference type="ChEBI" id="CHEBI:16991"/>
    </ligand>
</feature>
<evidence type="ECO:0000256" key="1">
    <source>
        <dbReference type="ARBA" id="ARBA00022490"/>
    </source>
</evidence>
<evidence type="ECO:0000259" key="10">
    <source>
        <dbReference type="SMART" id="SM00382"/>
    </source>
</evidence>
<dbReference type="GO" id="GO:0006281">
    <property type="term" value="P:DNA repair"/>
    <property type="evidence" value="ECO:0007669"/>
    <property type="project" value="UniProtKB-UniRule"/>
</dbReference>
<dbReference type="HAMAP" id="MF_00016">
    <property type="entry name" value="DNA_HJ_migration_RuvB"/>
    <property type="match status" value="1"/>
</dbReference>
<feature type="binding site" evidence="9">
    <location>
        <position position="312"/>
    </location>
    <ligand>
        <name>DNA</name>
        <dbReference type="ChEBI" id="CHEBI:16991"/>
    </ligand>
</feature>
<dbReference type="PANTHER" id="PTHR42848:SF1">
    <property type="entry name" value="HOLLIDAY JUNCTION BRANCH MIGRATION COMPLEX SUBUNIT RUVB"/>
    <property type="match status" value="1"/>
</dbReference>
<evidence type="ECO:0000256" key="4">
    <source>
        <dbReference type="ARBA" id="ARBA00022801"/>
    </source>
</evidence>
<evidence type="ECO:0000256" key="2">
    <source>
        <dbReference type="ARBA" id="ARBA00022741"/>
    </source>
</evidence>
<feature type="region of interest" description="Head domain (RuvB-H)" evidence="9">
    <location>
        <begin position="257"/>
        <end position="345"/>
    </location>
</feature>
<feature type="binding site" evidence="9">
    <location>
        <position position="68"/>
    </location>
    <ligand>
        <name>ATP</name>
        <dbReference type="ChEBI" id="CHEBI:30616"/>
    </ligand>
</feature>
<proteinExistence type="inferred from homology"/>
<comment type="function">
    <text evidence="9">The RuvA-RuvB-RuvC complex processes Holliday junction (HJ) DNA during genetic recombination and DNA repair, while the RuvA-RuvB complex plays an important role in the rescue of blocked DNA replication forks via replication fork reversal (RFR). RuvA specifically binds to HJ cruciform DNA, conferring on it an open structure. The RuvB hexamer acts as an ATP-dependent pump, pulling dsDNA into and through the RuvAB complex. RuvB forms 2 homohexamers on either side of HJ DNA bound by 1 or 2 RuvA tetramers; 4 subunits per hexamer contact DNA at a time. Coordinated motions by a converter formed by DNA-disengaged RuvB subunits stimulates ATP hydrolysis and nucleotide exchange. Immobilization of the converter enables RuvB to convert the ATP-contained energy into a lever motion, pulling 2 nucleotides of DNA out of the RuvA tetramer per ATP hydrolyzed, thus driving DNA branch migration. The RuvB motors rotate together with the DNA substrate, which together with the progressing nucleotide cycle form the mechanistic basis for DNA recombination by continuous HJ branch migration. Branch migration allows RuvC to scan DNA until it finds its consensus sequence, where it cleaves and resolves cruciform DNA.</text>
</comment>
<feature type="binding site" evidence="9">
    <location>
        <position position="68"/>
    </location>
    <ligand>
        <name>Mg(2+)</name>
        <dbReference type="ChEBI" id="CHEBI:18420"/>
    </ligand>
</feature>
<dbReference type="Pfam" id="PF17864">
    <property type="entry name" value="AAA_lid_4"/>
    <property type="match status" value="1"/>
</dbReference>
<dbReference type="Pfam" id="PF05496">
    <property type="entry name" value="RuvB_N"/>
    <property type="match status" value="1"/>
</dbReference>
<feature type="binding site" evidence="9">
    <location>
        <position position="64"/>
    </location>
    <ligand>
        <name>ATP</name>
        <dbReference type="ChEBI" id="CHEBI:30616"/>
    </ligand>
</feature>
<comment type="domain">
    <text evidence="9">Has 3 domains, the large (RuvB-L) and small ATPase (RuvB-S) domains and the C-terminal head (RuvB-H) domain. The head domain binds DNA, while the ATPase domains jointly bind ATP, ADP or are empty depending on the state of the subunit in the translocation cycle. During a single DNA translocation step the structure of each domain remains the same, but their relative positions change.</text>
</comment>
<protein>
    <recommendedName>
        <fullName evidence="9">Holliday junction branch migration complex subunit RuvB</fullName>
        <ecNumber evidence="9">3.6.4.-</ecNumber>
    </recommendedName>
</protein>
<name>A0A0T5XCF7_9BACT</name>
<dbReference type="InterPro" id="IPR027417">
    <property type="entry name" value="P-loop_NTPase"/>
</dbReference>
<keyword evidence="6 9" id="KW-0238">DNA-binding</keyword>
<keyword evidence="8 9" id="KW-0234">DNA repair</keyword>
<dbReference type="EMBL" id="ACJX03000001">
    <property type="protein sequence ID" value="KRT36035.1"/>
    <property type="molecule type" value="Genomic_DNA"/>
</dbReference>
<evidence type="ECO:0000256" key="9">
    <source>
        <dbReference type="HAMAP-Rule" id="MF_00016"/>
    </source>
</evidence>
<dbReference type="GO" id="GO:0016887">
    <property type="term" value="F:ATP hydrolysis activity"/>
    <property type="evidence" value="ECO:0007669"/>
    <property type="project" value="RHEA"/>
</dbReference>
<dbReference type="GO" id="GO:0005524">
    <property type="term" value="F:ATP binding"/>
    <property type="evidence" value="ECO:0007669"/>
    <property type="project" value="UniProtKB-UniRule"/>
</dbReference>
<dbReference type="InterPro" id="IPR004605">
    <property type="entry name" value="DNA_helicase_Holl-junc_RuvB"/>
</dbReference>
<dbReference type="InterPro" id="IPR036390">
    <property type="entry name" value="WH_DNA-bd_sf"/>
</dbReference>
<evidence type="ECO:0000256" key="6">
    <source>
        <dbReference type="ARBA" id="ARBA00023125"/>
    </source>
</evidence>
<gene>
    <name evidence="9" type="primary">ruvB</name>
    <name evidence="11" type="ORF">HMPREF1705_03302</name>
</gene>
<dbReference type="AlphaFoldDB" id="A0A0T5XCF7"/>
<evidence type="ECO:0000256" key="5">
    <source>
        <dbReference type="ARBA" id="ARBA00022840"/>
    </source>
</evidence>
<keyword evidence="3 9" id="KW-0227">DNA damage</keyword>
<dbReference type="GO" id="GO:0009378">
    <property type="term" value="F:four-way junction helicase activity"/>
    <property type="evidence" value="ECO:0007669"/>
    <property type="project" value="InterPro"/>
</dbReference>
<dbReference type="InterPro" id="IPR008823">
    <property type="entry name" value="RuvB_wg_C"/>
</dbReference>
<keyword evidence="12" id="KW-1185">Reference proteome</keyword>
<comment type="similarity">
    <text evidence="9">Belongs to the RuvB family.</text>
</comment>
<evidence type="ECO:0000313" key="12">
    <source>
        <dbReference type="Proteomes" id="UP000005273"/>
    </source>
</evidence>
<keyword evidence="2 9" id="KW-0547">Nucleotide-binding</keyword>
<dbReference type="Gene3D" id="1.10.8.60">
    <property type="match status" value="1"/>
</dbReference>
<dbReference type="InterPro" id="IPR003593">
    <property type="entry name" value="AAA+_ATPase"/>
</dbReference>
<feature type="binding site" evidence="9">
    <location>
        <position position="69"/>
    </location>
    <ligand>
        <name>ATP</name>
        <dbReference type="ChEBI" id="CHEBI:30616"/>
    </ligand>
</feature>
<organism evidence="11 12">
    <name type="scientific">Acetomicrobium hydrogeniformans ATCC BAA-1850</name>
    <dbReference type="NCBI Taxonomy" id="592015"/>
    <lineage>
        <taxon>Bacteria</taxon>
        <taxon>Thermotogati</taxon>
        <taxon>Synergistota</taxon>
        <taxon>Synergistia</taxon>
        <taxon>Synergistales</taxon>
        <taxon>Acetomicrobiaceae</taxon>
        <taxon>Acetomicrobium</taxon>
    </lineage>
</organism>
<dbReference type="NCBIfam" id="TIGR00635">
    <property type="entry name" value="ruvB"/>
    <property type="match status" value="1"/>
</dbReference>
<dbReference type="SUPFAM" id="SSF46785">
    <property type="entry name" value="Winged helix' DNA-binding domain"/>
    <property type="match status" value="1"/>
</dbReference>
<feature type="binding site" evidence="9">
    <location>
        <position position="23"/>
    </location>
    <ligand>
        <name>ATP</name>
        <dbReference type="ChEBI" id="CHEBI:30616"/>
    </ligand>
</feature>
<dbReference type="GO" id="GO:0048476">
    <property type="term" value="C:Holliday junction resolvase complex"/>
    <property type="evidence" value="ECO:0007669"/>
    <property type="project" value="UniProtKB-UniRule"/>
</dbReference>
<dbReference type="InterPro" id="IPR041445">
    <property type="entry name" value="AAA_lid_4"/>
</dbReference>
<dbReference type="GO" id="GO:0005737">
    <property type="term" value="C:cytoplasm"/>
    <property type="evidence" value="ECO:0007669"/>
    <property type="project" value="UniProtKB-SubCell"/>
</dbReference>
<sequence>MKKNMARLMSEQPLALEEDVFIRPKRLCEFIGQAKVIDKLSMFIKAAKSRDEPLDHTLFCGPPGLGKTTLAGVVAHEMGGELKTTTGPAISRTGDLAAILSSLKAKDVLFIDEIHRLSPQVEEVLYSAMEDFFLNIIIGKGPMARSIKLTLPKFTLIGATTKPTLLSAPLRGRFGIIEQLEYYSTDELAEILVRGASVLEVNLDEEAAMEIAKRSRGTPRIALRLLKRVRDIAEAKKESKVTVAIAKKALDLLGIDDDGIDDQERKLLDVIVNLFDGGPVGLSTLAAAMSEEERTVEEIYEPYLLRNGLIERTRGGRMATRKAYERLGIPYLRDGSLDGDNLTLF</sequence>
<feature type="binding site" evidence="9">
    <location>
        <begin position="130"/>
        <end position="132"/>
    </location>
    <ligand>
        <name>ATP</name>
        <dbReference type="ChEBI" id="CHEBI:30616"/>
    </ligand>
</feature>
<dbReference type="Gene3D" id="3.40.50.300">
    <property type="entry name" value="P-loop containing nucleotide triphosphate hydrolases"/>
    <property type="match status" value="1"/>
</dbReference>
<reference evidence="12" key="1">
    <citation type="submission" date="2012-09" db="EMBL/GenBank/DDBJ databases">
        <authorList>
            <person name="Weinstock G."/>
            <person name="Sodergren E."/>
            <person name="Clifton S."/>
            <person name="Fulton L."/>
            <person name="Fulton B."/>
            <person name="Courtney L."/>
            <person name="Fronick C."/>
            <person name="Harrison M."/>
            <person name="Strong C."/>
            <person name="Farmer C."/>
            <person name="Delehaunty K."/>
            <person name="Markovic C."/>
            <person name="Hall O."/>
            <person name="Minx P."/>
            <person name="Tomlinson C."/>
            <person name="Mitreva M."/>
            <person name="Nelson J."/>
            <person name="Hou S."/>
            <person name="Wollam A."/>
            <person name="Pepin K.H."/>
            <person name="Johnson M."/>
            <person name="Bhonagiri V."/>
            <person name="Nash W.E."/>
            <person name="Suruliraj S."/>
            <person name="Warren W."/>
            <person name="Chinwalla A."/>
            <person name="Mardis E.R."/>
            <person name="Wilson R.K."/>
        </authorList>
    </citation>
    <scope>NUCLEOTIDE SEQUENCE [LARGE SCALE GENOMIC DNA]</scope>
    <source>
        <strain evidence="12">OS1</strain>
    </source>
</reference>
<dbReference type="RefSeq" id="WP_009201267.1">
    <property type="nucleotide sequence ID" value="NZ_ACJX03000001.1"/>
</dbReference>
<comment type="caution">
    <text evidence="11">The sequence shown here is derived from an EMBL/GenBank/DDBJ whole genome shotgun (WGS) entry which is preliminary data.</text>
</comment>
<feature type="region of interest" description="Small ATPAse domain (RuvB-S)" evidence="9">
    <location>
        <begin position="184"/>
        <end position="254"/>
    </location>
</feature>
<feature type="domain" description="AAA+ ATPase" evidence="10">
    <location>
        <begin position="53"/>
        <end position="184"/>
    </location>
</feature>
<dbReference type="InterPro" id="IPR008824">
    <property type="entry name" value="RuvB-like_N"/>
</dbReference>
<comment type="catalytic activity">
    <reaction evidence="9">
        <text>ATP + H2O = ADP + phosphate + H(+)</text>
        <dbReference type="Rhea" id="RHEA:13065"/>
        <dbReference type="ChEBI" id="CHEBI:15377"/>
        <dbReference type="ChEBI" id="CHEBI:15378"/>
        <dbReference type="ChEBI" id="CHEBI:30616"/>
        <dbReference type="ChEBI" id="CHEBI:43474"/>
        <dbReference type="ChEBI" id="CHEBI:456216"/>
    </reaction>
</comment>
<dbReference type="OrthoDB" id="9804478at2"/>
<dbReference type="GO" id="GO:0000400">
    <property type="term" value="F:four-way junction DNA binding"/>
    <property type="evidence" value="ECO:0007669"/>
    <property type="project" value="UniProtKB-UniRule"/>
</dbReference>
<accession>A0A0T5XCF7</accession>
<feature type="binding site" evidence="9">
    <location>
        <position position="314"/>
    </location>
    <ligand>
        <name>DNA</name>
        <dbReference type="ChEBI" id="CHEBI:16991"/>
    </ligand>
</feature>
<dbReference type="NCBIfam" id="NF000868">
    <property type="entry name" value="PRK00080.1"/>
    <property type="match status" value="1"/>
</dbReference>
<dbReference type="STRING" id="592015.HMPREF1705_03302"/>
<dbReference type="Pfam" id="PF05491">
    <property type="entry name" value="WHD_RuvB"/>
    <property type="match status" value="1"/>
</dbReference>
<dbReference type="Proteomes" id="UP000005273">
    <property type="component" value="Unassembled WGS sequence"/>
</dbReference>
<evidence type="ECO:0000256" key="8">
    <source>
        <dbReference type="ARBA" id="ARBA00023204"/>
    </source>
</evidence>
<comment type="subcellular location">
    <subcellularLocation>
        <location evidence="9">Cytoplasm</location>
    </subcellularLocation>
</comment>
<feature type="binding site" evidence="9">
    <location>
        <position position="22"/>
    </location>
    <ligand>
        <name>ATP</name>
        <dbReference type="ChEBI" id="CHEBI:30616"/>
    </ligand>
</feature>
<keyword evidence="1 9" id="KW-0963">Cytoplasm</keyword>
<keyword evidence="4 9" id="KW-0378">Hydrolase</keyword>
<evidence type="ECO:0000256" key="7">
    <source>
        <dbReference type="ARBA" id="ARBA00023172"/>
    </source>
</evidence>
<dbReference type="SUPFAM" id="SSF52540">
    <property type="entry name" value="P-loop containing nucleoside triphosphate hydrolases"/>
    <property type="match status" value="1"/>
</dbReference>
<feature type="binding site" evidence="9">
    <location>
        <position position="67"/>
    </location>
    <ligand>
        <name>ATP</name>
        <dbReference type="ChEBI" id="CHEBI:30616"/>
    </ligand>
</feature>
<dbReference type="GO" id="GO:0006310">
    <property type="term" value="P:DNA recombination"/>
    <property type="evidence" value="ECO:0007669"/>
    <property type="project" value="UniProtKB-UniRule"/>
</dbReference>
<dbReference type="eggNOG" id="COG2255">
    <property type="taxonomic scope" value="Bacteria"/>
</dbReference>
<comment type="caution">
    <text evidence="9">Lacks conserved residue(s) required for the propagation of feature annotation.</text>
</comment>
<evidence type="ECO:0000256" key="3">
    <source>
        <dbReference type="ARBA" id="ARBA00022763"/>
    </source>
</evidence>
<keyword evidence="7 9" id="KW-0233">DNA recombination</keyword>
<feature type="binding site" evidence="9">
    <location>
        <position position="173"/>
    </location>
    <ligand>
        <name>ATP</name>
        <dbReference type="ChEBI" id="CHEBI:30616"/>
    </ligand>
</feature>
<dbReference type="PANTHER" id="PTHR42848">
    <property type="match status" value="1"/>
</dbReference>
<dbReference type="Gene3D" id="1.10.10.10">
    <property type="entry name" value="Winged helix-like DNA-binding domain superfamily/Winged helix DNA-binding domain"/>
    <property type="match status" value="1"/>
</dbReference>
<dbReference type="EC" id="3.6.4.-" evidence="9"/>
<dbReference type="CDD" id="cd00009">
    <property type="entry name" value="AAA"/>
    <property type="match status" value="1"/>
</dbReference>
<keyword evidence="5 9" id="KW-0067">ATP-binding</keyword>
<feature type="binding site" evidence="9">
    <location>
        <position position="220"/>
    </location>
    <ligand>
        <name>ATP</name>
        <dbReference type="ChEBI" id="CHEBI:30616"/>
    </ligand>
</feature>
<dbReference type="SMART" id="SM00382">
    <property type="entry name" value="AAA"/>
    <property type="match status" value="1"/>
</dbReference>
<feature type="binding site" evidence="9">
    <location>
        <position position="183"/>
    </location>
    <ligand>
        <name>ATP</name>
        <dbReference type="ChEBI" id="CHEBI:30616"/>
    </ligand>
</feature>
<evidence type="ECO:0000313" key="11">
    <source>
        <dbReference type="EMBL" id="KRT36035.1"/>
    </source>
</evidence>
<comment type="subunit">
    <text evidence="9">Homohexamer. Forms an RuvA(8)-RuvB(12)-Holliday junction (HJ) complex. HJ DNA is sandwiched between 2 RuvA tetramers; dsDNA enters through RuvA and exits via RuvB. An RuvB hexamer assembles on each DNA strand where it exits the tetramer. Each RuvB hexamer is contacted by two RuvA subunits (via domain III) on 2 adjacent RuvB subunits; this complex drives branch migration. In the full resolvosome a probable DNA-RuvA(4)-RuvB(12)-RuvC(2) complex forms which resolves the HJ.</text>
</comment>